<protein>
    <recommendedName>
        <fullName evidence="3">Ribbon-helix-helix protein CopG domain-containing protein</fullName>
    </recommendedName>
</protein>
<proteinExistence type="predicted"/>
<comment type="caution">
    <text evidence="1">The sequence shown here is derived from an EMBL/GenBank/DDBJ whole genome shotgun (WGS) entry which is preliminary data.</text>
</comment>
<accession>A0A933GL48</accession>
<reference evidence="1" key="1">
    <citation type="submission" date="2020-07" db="EMBL/GenBank/DDBJ databases">
        <title>Huge and variable diversity of episymbiotic CPR bacteria and DPANN archaea in groundwater ecosystems.</title>
        <authorList>
            <person name="He C.Y."/>
            <person name="Keren R."/>
            <person name="Whittaker M."/>
            <person name="Farag I.F."/>
            <person name="Doudna J."/>
            <person name="Cate J.H.D."/>
            <person name="Banfield J.F."/>
        </authorList>
    </citation>
    <scope>NUCLEOTIDE SEQUENCE</scope>
    <source>
        <strain evidence="1">NC_groundwater_1482_Ag_S-0.65um_47_24</strain>
    </source>
</reference>
<evidence type="ECO:0008006" key="3">
    <source>
        <dbReference type="Google" id="ProtNLM"/>
    </source>
</evidence>
<sequence length="92" mass="11161">MMQMIRKQIYIETLQDEIIKERARLLGITEAEVIRRAIDRQVNVLPSHIRDLEAWAREKEFISRRMSGAPVSKSRRFRKDEIYEERLNRYGR</sequence>
<evidence type="ECO:0000313" key="1">
    <source>
        <dbReference type="EMBL" id="MBI4595150.1"/>
    </source>
</evidence>
<organism evidence="1 2">
    <name type="scientific">Tectimicrobiota bacterium</name>
    <dbReference type="NCBI Taxonomy" id="2528274"/>
    <lineage>
        <taxon>Bacteria</taxon>
        <taxon>Pseudomonadati</taxon>
        <taxon>Nitrospinota/Tectimicrobiota group</taxon>
        <taxon>Candidatus Tectimicrobiota</taxon>
    </lineage>
</organism>
<dbReference type="Proteomes" id="UP000772181">
    <property type="component" value="Unassembled WGS sequence"/>
</dbReference>
<gene>
    <name evidence="1" type="ORF">HY730_02100</name>
</gene>
<name>A0A933GL48_UNCTE</name>
<evidence type="ECO:0000313" key="2">
    <source>
        <dbReference type="Proteomes" id="UP000772181"/>
    </source>
</evidence>
<dbReference type="EMBL" id="JACQWF010000097">
    <property type="protein sequence ID" value="MBI4595150.1"/>
    <property type="molecule type" value="Genomic_DNA"/>
</dbReference>
<dbReference type="AlphaFoldDB" id="A0A933GL48"/>